<proteinExistence type="predicted"/>
<reference evidence="2" key="1">
    <citation type="journal article" date="2021" name="PeerJ">
        <title>Extensive microbial diversity within the chicken gut microbiome revealed by metagenomics and culture.</title>
        <authorList>
            <person name="Gilroy R."/>
            <person name="Ravi A."/>
            <person name="Getino M."/>
            <person name="Pursley I."/>
            <person name="Horton D.L."/>
            <person name="Alikhan N.F."/>
            <person name="Baker D."/>
            <person name="Gharbi K."/>
            <person name="Hall N."/>
            <person name="Watson M."/>
            <person name="Adriaenssens E.M."/>
            <person name="Foster-Nyarko E."/>
            <person name="Jarju S."/>
            <person name="Secka A."/>
            <person name="Antonio M."/>
            <person name="Oren A."/>
            <person name="Chaudhuri R.R."/>
            <person name="La Ragione R."/>
            <person name="Hildebrand F."/>
            <person name="Pallen M.J."/>
        </authorList>
    </citation>
    <scope>NUCLEOTIDE SEQUENCE</scope>
    <source>
        <strain evidence="2">CHK185-5351</strain>
    </source>
</reference>
<dbReference type="InterPro" id="IPR019271">
    <property type="entry name" value="DUF2284_metal-binding"/>
</dbReference>
<sequence>MTKDEIESFITQFPIYQYQFLTPDEIEYNDRVRMICKKECPRYGTSWSCPPAVGTVEECVDRCRQYDDVLFFSSIAQVQDIMNLDESLATKAEHEKMTHLIEQYLRDHSVETYALSSDSCAACEKCTYPKAACRHPEQMFPCIESHGIIVANLVDKFAMDYFLGEQYIVWFSLIFFKNAKTDDAPEQTEAETGASPEDDTETVSETLPEPEKDVDHTPSSDHAQPDNEEEAPAPETLSSDRPLEEDV</sequence>
<dbReference type="Pfam" id="PF10050">
    <property type="entry name" value="DUF2284"/>
    <property type="match status" value="1"/>
</dbReference>
<comment type="caution">
    <text evidence="2">The sequence shown here is derived from an EMBL/GenBank/DDBJ whole genome shotgun (WGS) entry which is preliminary data.</text>
</comment>
<dbReference type="EMBL" id="DWWU01000021">
    <property type="protein sequence ID" value="HJC15228.1"/>
    <property type="molecule type" value="Genomic_DNA"/>
</dbReference>
<feature type="region of interest" description="Disordered" evidence="1">
    <location>
        <begin position="184"/>
        <end position="247"/>
    </location>
</feature>
<organism evidence="2 3">
    <name type="scientific">Candidatus Fusicatenibacter intestinigallinarum</name>
    <dbReference type="NCBI Taxonomy" id="2838598"/>
    <lineage>
        <taxon>Bacteria</taxon>
        <taxon>Bacillati</taxon>
        <taxon>Bacillota</taxon>
        <taxon>Clostridia</taxon>
        <taxon>Lachnospirales</taxon>
        <taxon>Lachnospiraceae</taxon>
        <taxon>Fusicatenibacter</taxon>
    </lineage>
</organism>
<evidence type="ECO:0000313" key="2">
    <source>
        <dbReference type="EMBL" id="HJC15228.1"/>
    </source>
</evidence>
<protein>
    <submittedName>
        <fullName evidence="2">DUF2284 domain-containing protein</fullName>
    </submittedName>
</protein>
<dbReference type="AlphaFoldDB" id="A0A9D2NAX7"/>
<name>A0A9D2NAX7_9FIRM</name>
<reference evidence="2" key="2">
    <citation type="submission" date="2021-04" db="EMBL/GenBank/DDBJ databases">
        <authorList>
            <person name="Gilroy R."/>
        </authorList>
    </citation>
    <scope>NUCLEOTIDE SEQUENCE</scope>
    <source>
        <strain evidence="2">CHK185-5351</strain>
    </source>
</reference>
<gene>
    <name evidence="2" type="ORF">H9705_05290</name>
</gene>
<feature type="compositionally biased region" description="Basic and acidic residues" evidence="1">
    <location>
        <begin position="209"/>
        <end position="225"/>
    </location>
</feature>
<accession>A0A9D2NAX7</accession>
<dbReference type="Proteomes" id="UP000823849">
    <property type="component" value="Unassembled WGS sequence"/>
</dbReference>
<evidence type="ECO:0000313" key="3">
    <source>
        <dbReference type="Proteomes" id="UP000823849"/>
    </source>
</evidence>
<evidence type="ECO:0000256" key="1">
    <source>
        <dbReference type="SAM" id="MobiDB-lite"/>
    </source>
</evidence>